<dbReference type="Gene3D" id="3.20.20.80">
    <property type="entry name" value="Glycosidases"/>
    <property type="match status" value="1"/>
</dbReference>
<name>A0ABM7QXJ7_9GAMM</name>
<feature type="domain" description="Glycoside hydrolase family 5" evidence="4">
    <location>
        <begin position="88"/>
        <end position="357"/>
    </location>
</feature>
<evidence type="ECO:0000256" key="2">
    <source>
        <dbReference type="ARBA" id="ARBA00022801"/>
    </source>
</evidence>
<dbReference type="Pfam" id="PF00150">
    <property type="entry name" value="Cellulase"/>
    <property type="match status" value="1"/>
</dbReference>
<organism evidence="5 6">
    <name type="scientific">Stenotrophomonas pavanii</name>
    <dbReference type="NCBI Taxonomy" id="487698"/>
    <lineage>
        <taxon>Bacteria</taxon>
        <taxon>Pseudomonadati</taxon>
        <taxon>Pseudomonadota</taxon>
        <taxon>Gammaproteobacteria</taxon>
        <taxon>Lysobacterales</taxon>
        <taxon>Lysobacteraceae</taxon>
        <taxon>Stenotrophomonas</taxon>
    </lineage>
</organism>
<keyword evidence="2" id="KW-0378">Hydrolase</keyword>
<evidence type="ECO:0000313" key="6">
    <source>
        <dbReference type="Proteomes" id="UP000825066"/>
    </source>
</evidence>
<keyword evidence="1" id="KW-0732">Signal</keyword>
<dbReference type="Gene3D" id="2.130.10.130">
    <property type="entry name" value="Integrin alpha, N-terminal"/>
    <property type="match status" value="1"/>
</dbReference>
<dbReference type="PANTHER" id="PTHR46580">
    <property type="entry name" value="SENSOR KINASE-RELATED"/>
    <property type="match status" value="1"/>
</dbReference>
<protein>
    <submittedName>
        <fullName evidence="5">Cellulase family glycosylhydrolase</fullName>
    </submittedName>
</protein>
<keyword evidence="3" id="KW-0326">Glycosidase</keyword>
<dbReference type="InterPro" id="IPR001547">
    <property type="entry name" value="Glyco_hydro_5"/>
</dbReference>
<evidence type="ECO:0000256" key="3">
    <source>
        <dbReference type="ARBA" id="ARBA00023295"/>
    </source>
</evidence>
<dbReference type="InterPro" id="IPR028994">
    <property type="entry name" value="Integrin_alpha_N"/>
</dbReference>
<dbReference type="PANTHER" id="PTHR46580:SF2">
    <property type="entry name" value="MAM DOMAIN-CONTAINING PROTEIN"/>
    <property type="match status" value="1"/>
</dbReference>
<dbReference type="InterPro" id="IPR013517">
    <property type="entry name" value="FG-GAP"/>
</dbReference>
<dbReference type="SUPFAM" id="SSF51445">
    <property type="entry name" value="(Trans)glycosidases"/>
    <property type="match status" value="1"/>
</dbReference>
<sequence>MNSLEIPWRLNTPTNEDDGMHRFGMGVLAVALSLSAPFAALAADVGKATSTGFLRVTNGALDIDGTIPELPSINMFDLVHLYMTEPASGRAKLTRARAAGFRMVRFFAAGTYNEATTRFPAVERWKSADTRAGYFAAYDQLVQDAEVLGIVLVPALVTGYYDPDERLRPSGWACARYPFSLPMLPGSENRAGMKSFALGLVSRYRDSRVVLFWELTNEGNLAAKHRNPQDLCVTREQIREYFDELAAAIKAIDGNHLIATGAMQEGDGDLPLGDVAGTFNDAGDYFRYYNASPNVDIVTVHLYSQFDLQDVSGRTLNAGEILRYFNGIAVTMGKPLWIGEFGVPGGTAWSSNNLHDTPMSTILARHYLGIDLATAWNWESREYGRPGYHPEMVQYSIDPGEDNDIIHVLTSAQDMMGANDARFHWKPMTGDFNGDGRSDLLAASDRGTWQVSLIGNSPSVPAQWFSEFGDNQKDPGAAPFQRLTGDFNGDGTTDIAVKGQDGRWFVALGDGRKFGRPGEWLIGFGNTHSDPAGDFVAIAGDWNGDGLTDIGMKARDGRWYVAFSDGSRFRNPALVLSNFLNENIDNGGGGVHVLSGDWNGDGRTDLGAKTSDGRWYMATSTGTGFTYERLALANFGNDLLDPAGAPFLPVVGDWNGDGKADVGVKSRDGRWFLADGDGLSFIATRQVLSGFGDDLSDPGGAPFTPFAGDWNRDGRTDIGIHSNDGRWFIGTNDGRTFVDLKAWH</sequence>
<keyword evidence="6" id="KW-1185">Reference proteome</keyword>
<proteinExistence type="predicted"/>
<dbReference type="EMBL" id="AP024684">
    <property type="protein sequence ID" value="BCX42219.1"/>
    <property type="molecule type" value="Genomic_DNA"/>
</dbReference>
<dbReference type="SUPFAM" id="SSF69318">
    <property type="entry name" value="Integrin alpha N-terminal domain"/>
    <property type="match status" value="1"/>
</dbReference>
<reference evidence="5 6" key="1">
    <citation type="submission" date="2021-05" db="EMBL/GenBank/DDBJ databases">
        <title>Complete Genome Sequence of Stenotrophomonas pavanii strain Y.</title>
        <authorList>
            <person name="Dohra H."/>
            <person name="Mohad Din A.R.J."/>
            <person name="Suzuki K."/>
            <person name="Fatma A."/>
            <person name="Honjyo M."/>
            <person name="Nishimura T."/>
            <person name="Moriuch R."/>
            <person name="Masuda K."/>
            <person name="Minoura A."/>
            <person name="Tashiro Y."/>
            <person name="Futamata H."/>
        </authorList>
    </citation>
    <scope>NUCLEOTIDE SEQUENCE [LARGE SCALE GENOMIC DNA]</scope>
    <source>
        <strain evidence="6">Y</strain>
    </source>
</reference>
<evidence type="ECO:0000313" key="5">
    <source>
        <dbReference type="EMBL" id="BCX42219.1"/>
    </source>
</evidence>
<dbReference type="InterPro" id="IPR017853">
    <property type="entry name" value="GH"/>
</dbReference>
<dbReference type="Proteomes" id="UP000825066">
    <property type="component" value="Chromosome"/>
</dbReference>
<evidence type="ECO:0000259" key="4">
    <source>
        <dbReference type="Pfam" id="PF00150"/>
    </source>
</evidence>
<dbReference type="Gene3D" id="2.40.128.340">
    <property type="match status" value="1"/>
</dbReference>
<dbReference type="Pfam" id="PF13517">
    <property type="entry name" value="FG-GAP_3"/>
    <property type="match status" value="1"/>
</dbReference>
<accession>A0ABM7QXJ7</accession>
<gene>
    <name evidence="5" type="ORF">STNY_R03780</name>
</gene>
<evidence type="ECO:0000256" key="1">
    <source>
        <dbReference type="ARBA" id="ARBA00022729"/>
    </source>
</evidence>
<dbReference type="RefSeq" id="WP_130768623.1">
    <property type="nucleotide sequence ID" value="NZ_AP024684.1"/>
</dbReference>